<dbReference type="RefSeq" id="WP_130291578.1">
    <property type="nucleotide sequence ID" value="NZ_SHKL01000001.1"/>
</dbReference>
<reference evidence="1 2" key="1">
    <citation type="submission" date="2019-02" db="EMBL/GenBank/DDBJ databases">
        <title>Sequencing the genomes of 1000 actinobacteria strains.</title>
        <authorList>
            <person name="Klenk H.-P."/>
        </authorList>
    </citation>
    <scope>NUCLEOTIDE SEQUENCE [LARGE SCALE GENOMIC DNA]</scope>
    <source>
        <strain evidence="1 2">DSM 45779</strain>
    </source>
</reference>
<comment type="caution">
    <text evidence="1">The sequence shown here is derived from an EMBL/GenBank/DDBJ whole genome shotgun (WGS) entry which is preliminary data.</text>
</comment>
<name>A0A4Q7UZ73_PSEST</name>
<evidence type="ECO:0000313" key="1">
    <source>
        <dbReference type="EMBL" id="RZT87422.1"/>
    </source>
</evidence>
<sequence length="79" mass="8966">MSDTGWTEPHGDGWKVRDEVHAWRVWQTQEIPPLNGISAQRYYLNDVITDEDQWTASGYLTKDSDGMIVDGTPEPEANS</sequence>
<dbReference type="EMBL" id="SHKL01000001">
    <property type="protein sequence ID" value="RZT87422.1"/>
    <property type="molecule type" value="Genomic_DNA"/>
</dbReference>
<protein>
    <submittedName>
        <fullName evidence="1">Uncharacterized protein</fullName>
    </submittedName>
</protein>
<gene>
    <name evidence="1" type="ORF">EV383_4345</name>
</gene>
<dbReference type="Proteomes" id="UP000291591">
    <property type="component" value="Unassembled WGS sequence"/>
</dbReference>
<proteinExistence type="predicted"/>
<dbReference type="AlphaFoldDB" id="A0A4Q7UZ73"/>
<keyword evidence="2" id="KW-1185">Reference proteome</keyword>
<organism evidence="1 2">
    <name type="scientific">Pseudonocardia sediminis</name>
    <dbReference type="NCBI Taxonomy" id="1397368"/>
    <lineage>
        <taxon>Bacteria</taxon>
        <taxon>Bacillati</taxon>
        <taxon>Actinomycetota</taxon>
        <taxon>Actinomycetes</taxon>
        <taxon>Pseudonocardiales</taxon>
        <taxon>Pseudonocardiaceae</taxon>
        <taxon>Pseudonocardia</taxon>
    </lineage>
</organism>
<evidence type="ECO:0000313" key="2">
    <source>
        <dbReference type="Proteomes" id="UP000291591"/>
    </source>
</evidence>
<accession>A0A4Q7UZ73</accession>